<proteinExistence type="predicted"/>
<accession>A0A8H7L9T2</accession>
<keyword evidence="2" id="KW-1185">Reference proteome</keyword>
<dbReference type="AlphaFoldDB" id="A0A8H7L9T2"/>
<evidence type="ECO:0000313" key="2">
    <source>
        <dbReference type="Proteomes" id="UP000649328"/>
    </source>
</evidence>
<reference evidence="1" key="1">
    <citation type="submission" date="2020-10" db="EMBL/GenBank/DDBJ databases">
        <title>The Whole-Genome Sequence of Metschnikowia persimmonesis, a Novel Endophytic Yeast Species Isolated from Medicinal Plant Diospyros kaki Thumb.</title>
        <authorList>
            <person name="Rahmat E."/>
            <person name="Kang Y."/>
        </authorList>
    </citation>
    <scope>NUCLEOTIDE SEQUENCE</scope>
    <source>
        <strain evidence="1">KIOM G15050</strain>
    </source>
</reference>
<comment type="caution">
    <text evidence="1">The sequence shown here is derived from an EMBL/GenBank/DDBJ whole genome shotgun (WGS) entry which is preliminary data.</text>
</comment>
<organism evidence="1 2">
    <name type="scientific">Metschnikowia pulcherrima</name>
    <dbReference type="NCBI Taxonomy" id="27326"/>
    <lineage>
        <taxon>Eukaryota</taxon>
        <taxon>Fungi</taxon>
        <taxon>Dikarya</taxon>
        <taxon>Ascomycota</taxon>
        <taxon>Saccharomycotina</taxon>
        <taxon>Pichiomycetes</taxon>
        <taxon>Metschnikowiaceae</taxon>
        <taxon>Metschnikowia</taxon>
    </lineage>
</organism>
<protein>
    <submittedName>
        <fullName evidence="1">Uncharacterized protein</fullName>
    </submittedName>
</protein>
<dbReference type="Proteomes" id="UP000649328">
    <property type="component" value="Unassembled WGS sequence"/>
</dbReference>
<gene>
    <name evidence="1" type="ORF">HF325_005032</name>
</gene>
<name>A0A8H7L9T2_9ASCO</name>
<dbReference type="EMBL" id="JACBPP010000007">
    <property type="protein sequence ID" value="KAF8000103.1"/>
    <property type="molecule type" value="Genomic_DNA"/>
</dbReference>
<sequence>MSVLFGKPPKMSKTATTQNLQLLPFVTSKLDIQDAVARVLQLPISGFKELFDYNRRQVCHRLGGS</sequence>
<evidence type="ECO:0000313" key="1">
    <source>
        <dbReference type="EMBL" id="KAF8000103.1"/>
    </source>
</evidence>